<accession>A0A8B8ZW63</accession>
<evidence type="ECO:0000256" key="1">
    <source>
        <dbReference type="SAM" id="Phobius"/>
    </source>
</evidence>
<dbReference type="AlphaFoldDB" id="A0A8B8ZW63"/>
<evidence type="ECO:0000313" key="2">
    <source>
        <dbReference type="Proteomes" id="UP000228380"/>
    </source>
</evidence>
<keyword evidence="1" id="KW-1133">Transmembrane helix</keyword>
<name>A0A8B8ZW63_PHODC</name>
<organism evidence="2 3">
    <name type="scientific">Phoenix dactylifera</name>
    <name type="common">Date palm</name>
    <dbReference type="NCBI Taxonomy" id="42345"/>
    <lineage>
        <taxon>Eukaryota</taxon>
        <taxon>Viridiplantae</taxon>
        <taxon>Streptophyta</taxon>
        <taxon>Embryophyta</taxon>
        <taxon>Tracheophyta</taxon>
        <taxon>Spermatophyta</taxon>
        <taxon>Magnoliopsida</taxon>
        <taxon>Liliopsida</taxon>
        <taxon>Arecaceae</taxon>
        <taxon>Coryphoideae</taxon>
        <taxon>Phoeniceae</taxon>
        <taxon>Phoenix</taxon>
    </lineage>
</organism>
<keyword evidence="1" id="KW-0472">Membrane</keyword>
<keyword evidence="1" id="KW-0812">Transmembrane</keyword>
<keyword evidence="2" id="KW-1185">Reference proteome</keyword>
<protein>
    <submittedName>
        <fullName evidence="3">Uncharacterized protein LOC120106661</fullName>
    </submittedName>
</protein>
<dbReference type="OrthoDB" id="1736953at2759"/>
<proteinExistence type="predicted"/>
<dbReference type="KEGG" id="pda:120106661"/>
<reference evidence="3" key="1">
    <citation type="submission" date="2025-08" db="UniProtKB">
        <authorList>
            <consortium name="RefSeq"/>
        </authorList>
    </citation>
    <scope>IDENTIFICATION</scope>
    <source>
        <tissue evidence="3">Young leaves</tissue>
    </source>
</reference>
<dbReference type="GeneID" id="120106661"/>
<sequence length="198" mass="21989">MRLGMKVSHKLLALQAVDAVYCVYPVIEIKSPNICVGPFPSSFLLSNDEPYILIISTSSLLVLASIFFFYSFVASLEKFLTSRRPVSAGSSSVAADAGGAAVKALDDKIWGKETGRLYGDPADPWSGLSVVRVYVYEMPAKFTYDLLWLFRNTYKETTNLMSNGSPVHRLIEQLLVCTACEAAIRAEKNEYFSPYKMK</sequence>
<gene>
    <name evidence="3" type="primary">LOC120106661</name>
</gene>
<evidence type="ECO:0000313" key="3">
    <source>
        <dbReference type="RefSeq" id="XP_038975614.1"/>
    </source>
</evidence>
<dbReference type="Proteomes" id="UP000228380">
    <property type="component" value="Unplaced"/>
</dbReference>
<dbReference type="RefSeq" id="XP_038975614.1">
    <property type="nucleotide sequence ID" value="XM_039119686.1"/>
</dbReference>
<feature type="transmembrane region" description="Helical" evidence="1">
    <location>
        <begin position="51"/>
        <end position="74"/>
    </location>
</feature>